<proteinExistence type="predicted"/>
<organism evidence="1 2">
    <name type="scientific">Caenorhabditis briggsae</name>
    <dbReference type="NCBI Taxonomy" id="6238"/>
    <lineage>
        <taxon>Eukaryota</taxon>
        <taxon>Metazoa</taxon>
        <taxon>Ecdysozoa</taxon>
        <taxon>Nematoda</taxon>
        <taxon>Chromadorea</taxon>
        <taxon>Rhabditida</taxon>
        <taxon>Rhabditina</taxon>
        <taxon>Rhabditomorpha</taxon>
        <taxon>Rhabditoidea</taxon>
        <taxon>Rhabditidae</taxon>
        <taxon>Peloderinae</taxon>
        <taxon>Caenorhabditis</taxon>
    </lineage>
</organism>
<name>A0AAE9J0N1_CAEBR</name>
<evidence type="ECO:0000313" key="2">
    <source>
        <dbReference type="Proteomes" id="UP000827892"/>
    </source>
</evidence>
<accession>A0AAE9J0N1</accession>
<evidence type="ECO:0000313" key="1">
    <source>
        <dbReference type="EMBL" id="ULU13883.1"/>
    </source>
</evidence>
<gene>
    <name evidence="1" type="ORF">L3Y34_016410</name>
</gene>
<dbReference type="AlphaFoldDB" id="A0AAE9J0N1"/>
<dbReference type="EMBL" id="CP090891">
    <property type="protein sequence ID" value="ULU13883.1"/>
    <property type="molecule type" value="Genomic_DNA"/>
</dbReference>
<sequence>MPIPLLRFPTVILAEIFQIMDLEEKLLNHPSYLIVQQKTGRQAIIYWHRFITLTMDFEL</sequence>
<reference evidence="1 2" key="1">
    <citation type="submission" date="2022-05" db="EMBL/GenBank/DDBJ databases">
        <title>Chromosome-level reference genomes for two strains of Caenorhabditis briggsae: an improved platform for comparative genomics.</title>
        <authorList>
            <person name="Stevens L."/>
            <person name="Andersen E.C."/>
        </authorList>
    </citation>
    <scope>NUCLEOTIDE SEQUENCE [LARGE SCALE GENOMIC DNA]</scope>
    <source>
        <strain evidence="1">QX1410_ONT</strain>
        <tissue evidence="1">Whole-organism</tissue>
    </source>
</reference>
<dbReference type="Proteomes" id="UP000827892">
    <property type="component" value="Chromosome I"/>
</dbReference>
<protein>
    <submittedName>
        <fullName evidence="1">Uncharacterized protein</fullName>
    </submittedName>
</protein>